<sequence>MNYYVKNKMISGCEETKSLMPAESMEIIRKHTFSCPKEYSSLLDWSNESFWKDLPNPKHNSSTNKPTKPINNKPSNKISIETVFGDLLKTNPSQNNQKIIEQERFFIKKTQFLSEKYFNIWKTAVELKKEQKRQEEAKLKQTTKLDTFMKQLKKRKKSEKREVNIQEEKVKIRVVKDVSNSIVKPCSSFKNRFDAQKSIIEIQKSKLEEQSRIIQELKLGIINDDLLKSIENTKTNIREIFGSCSGKIKYKIPLILGEEPKFSITSHEAPKIVQKMEQRALERAQNREIILERKRLIEEKRQRMLQEAIERKRVLEEEEKKRSLELIKERRRKEMEMERIRYINKQKYMEKLNTAVEFYNRLLLKKSLVQLYSYMKDGRDKYFLAADYYEKKILKESMVSWQQVVESAYKVKYEIADAHFEYKLLKKSIRCWQEIHIESIRNMQVAEDLYDFRLTSNVFIHWNRYVCIEFMKQHKMMKKAESHYKRWLLFHYFHLWRSLKAVNELLKAKELKKAKWRQKVWEILPDYKPLIDI</sequence>
<proteinExistence type="predicted"/>
<evidence type="ECO:0000313" key="4">
    <source>
        <dbReference type="Proteomes" id="UP001153709"/>
    </source>
</evidence>
<dbReference type="InterPro" id="IPR052270">
    <property type="entry name" value="CACF_protein"/>
</dbReference>
<dbReference type="AlphaFoldDB" id="A0A9N9STG3"/>
<reference evidence="3" key="1">
    <citation type="submission" date="2022-01" db="EMBL/GenBank/DDBJ databases">
        <authorList>
            <person name="King R."/>
        </authorList>
    </citation>
    <scope>NUCLEOTIDE SEQUENCE</scope>
</reference>
<protein>
    <submittedName>
        <fullName evidence="3">Uncharacterized protein</fullName>
    </submittedName>
</protein>
<evidence type="ECO:0000256" key="1">
    <source>
        <dbReference type="SAM" id="Coils"/>
    </source>
</evidence>
<organism evidence="3 4">
    <name type="scientific">Diabrotica balteata</name>
    <name type="common">Banded cucumber beetle</name>
    <dbReference type="NCBI Taxonomy" id="107213"/>
    <lineage>
        <taxon>Eukaryota</taxon>
        <taxon>Metazoa</taxon>
        <taxon>Ecdysozoa</taxon>
        <taxon>Arthropoda</taxon>
        <taxon>Hexapoda</taxon>
        <taxon>Insecta</taxon>
        <taxon>Pterygota</taxon>
        <taxon>Neoptera</taxon>
        <taxon>Endopterygota</taxon>
        <taxon>Coleoptera</taxon>
        <taxon>Polyphaga</taxon>
        <taxon>Cucujiformia</taxon>
        <taxon>Chrysomeloidea</taxon>
        <taxon>Chrysomelidae</taxon>
        <taxon>Galerucinae</taxon>
        <taxon>Diabroticina</taxon>
        <taxon>Diabroticites</taxon>
        <taxon>Diabrotica</taxon>
    </lineage>
</organism>
<gene>
    <name evidence="3" type="ORF">DIABBA_LOCUS2807</name>
</gene>
<dbReference type="EMBL" id="OU898277">
    <property type="protein sequence ID" value="CAG9828929.1"/>
    <property type="molecule type" value="Genomic_DNA"/>
</dbReference>
<evidence type="ECO:0000256" key="2">
    <source>
        <dbReference type="SAM" id="MobiDB-lite"/>
    </source>
</evidence>
<keyword evidence="1" id="KW-0175">Coiled coil</keyword>
<dbReference type="Proteomes" id="UP001153709">
    <property type="component" value="Chromosome 2"/>
</dbReference>
<dbReference type="PANTHER" id="PTHR22028">
    <property type="entry name" value="SFI1 SPINDLE BODY DOMAIN-CONTAINING PROTEIN-RELATED"/>
    <property type="match status" value="1"/>
</dbReference>
<dbReference type="OrthoDB" id="6256972at2759"/>
<keyword evidence="4" id="KW-1185">Reference proteome</keyword>
<evidence type="ECO:0000313" key="3">
    <source>
        <dbReference type="EMBL" id="CAG9828929.1"/>
    </source>
</evidence>
<feature type="coiled-coil region" evidence="1">
    <location>
        <begin position="125"/>
        <end position="169"/>
    </location>
</feature>
<feature type="region of interest" description="Disordered" evidence="2">
    <location>
        <begin position="54"/>
        <end position="75"/>
    </location>
</feature>
<accession>A0A9N9STG3</accession>
<name>A0A9N9STG3_DIABA</name>
<dbReference type="PANTHER" id="PTHR22028:SF5">
    <property type="entry name" value="COILED-COIL DOMAIN-CONTAINING PROTEIN 191"/>
    <property type="match status" value="1"/>
</dbReference>
<feature type="compositionally biased region" description="Polar residues" evidence="2">
    <location>
        <begin position="58"/>
        <end position="75"/>
    </location>
</feature>